<dbReference type="Proteomes" id="UP000310553">
    <property type="component" value="Plasmid pUW386"/>
</dbReference>
<dbReference type="GO" id="GO:0009103">
    <property type="term" value="P:lipopolysaccharide biosynthetic process"/>
    <property type="evidence" value="ECO:0007669"/>
    <property type="project" value="TreeGrafter"/>
</dbReference>
<dbReference type="AlphaFoldDB" id="A0AA92IFH7"/>
<dbReference type="GO" id="GO:0016757">
    <property type="term" value="F:glycosyltransferase activity"/>
    <property type="evidence" value="ECO:0007669"/>
    <property type="project" value="InterPro"/>
</dbReference>
<keyword evidence="1" id="KW-0808">Transferase</keyword>
<evidence type="ECO:0000313" key="4">
    <source>
        <dbReference type="EMBL" id="QCX51077.1"/>
    </source>
</evidence>
<reference evidence="4 5" key="1">
    <citation type="submission" date="2019-04" db="EMBL/GenBank/DDBJ databases">
        <title>Complete Genome of UW386 and Higher Quality Genome of UW700.</title>
        <authorList>
            <person name="Jacobs J."/>
            <person name="Perez A."/>
            <person name="Steidl O."/>
            <person name="Allen C."/>
        </authorList>
    </citation>
    <scope>NUCLEOTIDE SEQUENCE [LARGE SCALE GENOMIC DNA]</scope>
    <source>
        <strain evidence="4 5">UW386</strain>
        <plasmid evidence="5">puw386</plasmid>
    </source>
</reference>
<dbReference type="PANTHER" id="PTHR46401:SF2">
    <property type="entry name" value="GLYCOSYLTRANSFERASE WBBK-RELATED"/>
    <property type="match status" value="1"/>
</dbReference>
<sequence length="408" mass="46254">MRLLFIHQNLPGQFRHLLSYYMQRKDVEIFGIGERRWVKENLPNIPAGCKVLVYDLPETKRGSTHPYLWSTDSAVERGQAVVRLLHMLKAQGFVPDVVYAHPGWGESLFVKDVFPTCRLIHYCEFFYRAAGQDVGFDPEYPSSFDEILGLRVRNATHLLSLDAMDAGISPTHWQLQCFPEPYQKKIHVIHDGIDTKKVRPDSSAALQLPTGRILTAADEVVTFVNRNLEPSRGFHIFMRALPELLAARPNAQVVIIGGDGVSYGKPSNFGSYRLQMLNELGKNLPLERIHFLGQISYEKYLKALQISSAHVYLTYPFVLSWSLLEAMAAGCLVIGSDTPPVREIIEDKKNGLLVDFFSPAKISRLINEVFMKPSGTKSLRLSARETVVEKYDLIKKCLPHQIEILNFK</sequence>
<name>A0AA92IFH7_RALSL</name>
<dbReference type="Pfam" id="PF12000">
    <property type="entry name" value="Glyco_trans_4_3"/>
    <property type="match status" value="1"/>
</dbReference>
<evidence type="ECO:0000313" key="5">
    <source>
        <dbReference type="Proteomes" id="UP000310553"/>
    </source>
</evidence>
<accession>A0AA92IFH7</accession>
<dbReference type="InterPro" id="IPR022623">
    <property type="entry name" value="Glyco_trans_4"/>
</dbReference>
<dbReference type="EMBL" id="CP039340">
    <property type="protein sequence ID" value="QCX51077.1"/>
    <property type="molecule type" value="Genomic_DNA"/>
</dbReference>
<dbReference type="PANTHER" id="PTHR46401">
    <property type="entry name" value="GLYCOSYLTRANSFERASE WBBK-RELATED"/>
    <property type="match status" value="1"/>
</dbReference>
<gene>
    <name evidence="4" type="ORF">E7Z57_18320</name>
</gene>
<dbReference type="Pfam" id="PF00534">
    <property type="entry name" value="Glycos_transf_1"/>
    <property type="match status" value="1"/>
</dbReference>
<feature type="domain" description="Glycosyl transferase family 1" evidence="2">
    <location>
        <begin position="219"/>
        <end position="374"/>
    </location>
</feature>
<evidence type="ECO:0000259" key="2">
    <source>
        <dbReference type="Pfam" id="PF00534"/>
    </source>
</evidence>
<dbReference type="Gene3D" id="3.40.50.2000">
    <property type="entry name" value="Glycogen Phosphorylase B"/>
    <property type="match status" value="1"/>
</dbReference>
<evidence type="ECO:0000256" key="1">
    <source>
        <dbReference type="ARBA" id="ARBA00022679"/>
    </source>
</evidence>
<evidence type="ECO:0000259" key="3">
    <source>
        <dbReference type="Pfam" id="PF12000"/>
    </source>
</evidence>
<dbReference type="InterPro" id="IPR001296">
    <property type="entry name" value="Glyco_trans_1"/>
</dbReference>
<protein>
    <submittedName>
        <fullName evidence="4">Glycosyltransferase</fullName>
    </submittedName>
</protein>
<dbReference type="CDD" id="cd03818">
    <property type="entry name" value="GT4_ExpC-like"/>
    <property type="match status" value="1"/>
</dbReference>
<proteinExistence type="predicted"/>
<organism evidence="4 5">
    <name type="scientific">Ralstonia solanacearum</name>
    <name type="common">Pseudomonas solanacearum</name>
    <dbReference type="NCBI Taxonomy" id="305"/>
    <lineage>
        <taxon>Bacteria</taxon>
        <taxon>Pseudomonadati</taxon>
        <taxon>Pseudomonadota</taxon>
        <taxon>Betaproteobacteria</taxon>
        <taxon>Burkholderiales</taxon>
        <taxon>Burkholderiaceae</taxon>
        <taxon>Ralstonia</taxon>
        <taxon>Ralstonia solanacearum species complex</taxon>
    </lineage>
</organism>
<keyword evidence="4" id="KW-0614">Plasmid</keyword>
<feature type="domain" description="Glycosyl transferase family 4" evidence="3">
    <location>
        <begin position="43"/>
        <end position="197"/>
    </location>
</feature>
<geneLocation type="plasmid" evidence="5">
    <name>puw386</name>
</geneLocation>
<dbReference type="SUPFAM" id="SSF53756">
    <property type="entry name" value="UDP-Glycosyltransferase/glycogen phosphorylase"/>
    <property type="match status" value="1"/>
</dbReference>